<accession>A0A084F1N5</accession>
<dbReference type="RefSeq" id="WP_038101491.1">
    <property type="nucleotide sequence ID" value="NZ_JFDP01000002.1"/>
</dbReference>
<organism evidence="2 3">
    <name type="scientific">Ureaplasma diversum NCTC 246</name>
    <dbReference type="NCBI Taxonomy" id="1188241"/>
    <lineage>
        <taxon>Bacteria</taxon>
        <taxon>Bacillati</taxon>
        <taxon>Mycoplasmatota</taxon>
        <taxon>Mycoplasmoidales</taxon>
        <taxon>Mycoplasmoidaceae</taxon>
        <taxon>Ureaplasma</taxon>
    </lineage>
</organism>
<gene>
    <name evidence="2" type="ORF">UDIV_0130</name>
</gene>
<comment type="caution">
    <text evidence="2">The sequence shown here is derived from an EMBL/GenBank/DDBJ whole genome shotgun (WGS) entry which is preliminary data.</text>
</comment>
<dbReference type="Proteomes" id="UP000028537">
    <property type="component" value="Unassembled WGS sequence"/>
</dbReference>
<evidence type="ECO:0008006" key="4">
    <source>
        <dbReference type="Google" id="ProtNLM"/>
    </source>
</evidence>
<feature type="transmembrane region" description="Helical" evidence="1">
    <location>
        <begin position="151"/>
        <end position="174"/>
    </location>
</feature>
<evidence type="ECO:0000256" key="1">
    <source>
        <dbReference type="SAM" id="Phobius"/>
    </source>
</evidence>
<sequence>MIKKQQLIKLITKTLIGSTLIITPSVLVASNKISNLINNFKVYKNASNFYVLELTLGLADLSLLDIKTISLTFTNINAKVSETKLFPFLKVTDSTIRLIIDEANKLNDLVITKITLKDQQLHFADHLKTNEINLNQIYVDEQTKIALHQRISLIVGSVVLGVSVVVILIIAKYYKKRKLNQKLLPTKDQENKQ</sequence>
<keyword evidence="3" id="KW-1185">Reference proteome</keyword>
<keyword evidence="1" id="KW-1133">Transmembrane helix</keyword>
<evidence type="ECO:0000313" key="2">
    <source>
        <dbReference type="EMBL" id="KEZ24127.1"/>
    </source>
</evidence>
<protein>
    <recommendedName>
        <fullName evidence="4">Transmembrane protein</fullName>
    </recommendedName>
</protein>
<evidence type="ECO:0000313" key="3">
    <source>
        <dbReference type="Proteomes" id="UP000028537"/>
    </source>
</evidence>
<proteinExistence type="predicted"/>
<reference evidence="2 3" key="1">
    <citation type="submission" date="2014-02" db="EMBL/GenBank/DDBJ databases">
        <title>Genome sequence of Ureaplasma diversum strain 246.</title>
        <authorList>
            <person name="Sirand-Pugnet P."/>
            <person name="Breton M."/>
            <person name="Dordet-Frisoni E."/>
            <person name="Baranowski E."/>
            <person name="Barre A."/>
            <person name="Couture C."/>
            <person name="Dupuy V."/>
            <person name="Gaurivaud P."/>
            <person name="Jacob D."/>
            <person name="Lemaitre C."/>
            <person name="Manso-Silvan L."/>
            <person name="Nikolski M."/>
            <person name="Nouvel L.-X."/>
            <person name="Poumarat F."/>
            <person name="Tardy F."/>
            <person name="Thebault P."/>
            <person name="Theil S."/>
            <person name="Citti C."/>
            <person name="Thiaucourt F."/>
            <person name="Blanchard A."/>
        </authorList>
    </citation>
    <scope>NUCLEOTIDE SEQUENCE [LARGE SCALE GENOMIC DNA]</scope>
    <source>
        <strain evidence="2 3">NCTC 246</strain>
    </source>
</reference>
<keyword evidence="1" id="KW-0472">Membrane</keyword>
<dbReference type="AlphaFoldDB" id="A0A084F1N5"/>
<name>A0A084F1N5_9BACT</name>
<dbReference type="EMBL" id="JFDP01000002">
    <property type="protein sequence ID" value="KEZ24127.1"/>
    <property type="molecule type" value="Genomic_DNA"/>
</dbReference>
<keyword evidence="1" id="KW-0812">Transmembrane</keyword>